<dbReference type="AlphaFoldDB" id="A3IYW5"/>
<reference evidence="1 2" key="1">
    <citation type="submission" date="2007-03" db="EMBL/GenBank/DDBJ databases">
        <authorList>
            <person name="Stal L."/>
            <person name="Ferriera S."/>
            <person name="Johnson J."/>
            <person name="Kravitz S."/>
            <person name="Beeson K."/>
            <person name="Sutton G."/>
            <person name="Rogers Y.-H."/>
            <person name="Friedman R."/>
            <person name="Frazier M."/>
            <person name="Venter J.C."/>
        </authorList>
    </citation>
    <scope>NUCLEOTIDE SEQUENCE [LARGE SCALE GENOMIC DNA]</scope>
    <source>
        <strain evidence="1 2">CCY0110</strain>
    </source>
</reference>
<accession>A3IYW5</accession>
<sequence>MLRKFSPSMKPKLEKEFEKIYKVASRIVETEYEINLPKQCPYSLAEFLNND</sequence>
<evidence type="ECO:0000313" key="1">
    <source>
        <dbReference type="EMBL" id="EAZ88340.1"/>
    </source>
</evidence>
<proteinExistence type="predicted"/>
<name>A3IYW5_9CHRO</name>
<gene>
    <name evidence="1" type="ORF">CY0110_20955</name>
</gene>
<comment type="caution">
    <text evidence="1">The sequence shown here is derived from an EMBL/GenBank/DDBJ whole genome shotgun (WGS) entry which is preliminary data.</text>
</comment>
<dbReference type="Pfam" id="PF01724">
    <property type="entry name" value="DUF29"/>
    <property type="match status" value="1"/>
</dbReference>
<dbReference type="Gene3D" id="1.20.1220.20">
    <property type="entry name" value="Uncharcterised protein PF01724"/>
    <property type="match status" value="1"/>
</dbReference>
<dbReference type="Proteomes" id="UP000003781">
    <property type="component" value="Unassembled WGS sequence"/>
</dbReference>
<keyword evidence="2" id="KW-1185">Reference proteome</keyword>
<dbReference type="EMBL" id="AAXW01000089">
    <property type="protein sequence ID" value="EAZ88340.1"/>
    <property type="molecule type" value="Genomic_DNA"/>
</dbReference>
<evidence type="ECO:0000313" key="2">
    <source>
        <dbReference type="Proteomes" id="UP000003781"/>
    </source>
</evidence>
<organism evidence="1 2">
    <name type="scientific">Crocosphaera chwakensis CCY0110</name>
    <dbReference type="NCBI Taxonomy" id="391612"/>
    <lineage>
        <taxon>Bacteria</taxon>
        <taxon>Bacillati</taxon>
        <taxon>Cyanobacteriota</taxon>
        <taxon>Cyanophyceae</taxon>
        <taxon>Oscillatoriophycideae</taxon>
        <taxon>Chroococcales</taxon>
        <taxon>Aphanothecaceae</taxon>
        <taxon>Crocosphaera</taxon>
        <taxon>Crocosphaera chwakensis</taxon>
    </lineage>
</organism>
<protein>
    <recommendedName>
        <fullName evidence="3">DUF29 domain-containing protein</fullName>
    </recommendedName>
</protein>
<evidence type="ECO:0008006" key="3">
    <source>
        <dbReference type="Google" id="ProtNLM"/>
    </source>
</evidence>